<dbReference type="GO" id="GO:0005524">
    <property type="term" value="F:ATP binding"/>
    <property type="evidence" value="ECO:0007669"/>
    <property type="project" value="UniProtKB-KW"/>
</dbReference>
<keyword evidence="3" id="KW-0597">Phosphoprotein</keyword>
<evidence type="ECO:0000256" key="7">
    <source>
        <dbReference type="ARBA" id="ARBA00022840"/>
    </source>
</evidence>
<protein>
    <recommendedName>
        <fullName evidence="2">histidine kinase</fullName>
        <ecNumber evidence="2">2.7.13.3</ecNumber>
    </recommendedName>
</protein>
<feature type="transmembrane region" description="Helical" evidence="10">
    <location>
        <begin position="103"/>
        <end position="122"/>
    </location>
</feature>
<dbReference type="EC" id="2.7.13.3" evidence="2"/>
<dbReference type="STRING" id="67344.SAMN05216505_106255"/>
<evidence type="ECO:0000256" key="9">
    <source>
        <dbReference type="SAM" id="MobiDB-lite"/>
    </source>
</evidence>
<keyword evidence="10" id="KW-0812">Transmembrane</keyword>
<gene>
    <name evidence="12" type="ORF">SAMN05216505_106255</name>
</gene>
<evidence type="ECO:0000256" key="3">
    <source>
        <dbReference type="ARBA" id="ARBA00022553"/>
    </source>
</evidence>
<keyword evidence="8" id="KW-0902">Two-component regulatory system</keyword>
<feature type="transmembrane region" description="Helical" evidence="10">
    <location>
        <begin position="134"/>
        <end position="150"/>
    </location>
</feature>
<evidence type="ECO:0000256" key="1">
    <source>
        <dbReference type="ARBA" id="ARBA00000085"/>
    </source>
</evidence>
<dbReference type="Gene3D" id="3.30.565.10">
    <property type="entry name" value="Histidine kinase-like ATPase, C-terminal domain"/>
    <property type="match status" value="1"/>
</dbReference>
<accession>A0A1G6TN62</accession>
<evidence type="ECO:0000256" key="4">
    <source>
        <dbReference type="ARBA" id="ARBA00022679"/>
    </source>
</evidence>
<feature type="transmembrane region" description="Helical" evidence="10">
    <location>
        <begin position="529"/>
        <end position="549"/>
    </location>
</feature>
<organism evidence="12 13">
    <name type="scientific">Streptomyces prasinopilosus</name>
    <dbReference type="NCBI Taxonomy" id="67344"/>
    <lineage>
        <taxon>Bacteria</taxon>
        <taxon>Bacillati</taxon>
        <taxon>Actinomycetota</taxon>
        <taxon>Actinomycetes</taxon>
        <taxon>Kitasatosporales</taxon>
        <taxon>Streptomycetaceae</taxon>
        <taxon>Streptomyces</taxon>
    </lineage>
</organism>
<name>A0A1G6TN62_9ACTN</name>
<keyword evidence="10" id="KW-0472">Membrane</keyword>
<dbReference type="AlphaFoldDB" id="A0A1G6TN62"/>
<dbReference type="EMBL" id="FMZK01000006">
    <property type="protein sequence ID" value="SDD30314.1"/>
    <property type="molecule type" value="Genomic_DNA"/>
</dbReference>
<sequence>MGRTRGLLLPGLFALAESALWFFTVPLLEEPPNTTVCITYFSALACTVVALERRTRIPLTALGLTLTTSVLVQLLIPPDLVGLTGLLAVQVALFSVTARSDWAVGLGATAAAAVVQLLPATVQYGFSSALVHDWLITVFLCLPAAALGAGRRHWLRERQVTQRQLARAEQERGQAAGTERNRLANELHDISAHHLTSVVVTVEAARRLGDSRPELATEALTFASRTARETQSALRRLVAVMQVDDTPAPQSMTASIEALIAGFGRLGRPISVSLPPDLVGPAAEAAHGIIREALTNTLRYAPGASVGIRAERSEDALRLTIDNSKPPGGTDGSQPSLGSGRGVAGMWRRADAIGGQLSAGPRPDGGWRVHAVLPDTPSGRQSAVGRRRDFTREQQIADGAVFGLVAALSLAFALAEADDVGHSVSVRLLLALVLTVHALPLLWRRRAPWLTLTAVGVTALLWPVLLHSGVLPLSAASCLVGGGLAEVAAVYGVAAYGRVLKPATSPDGRYVQHSRTTALTYPPGLRMSFLPVPAMILSFVVSMMAAFTADGTLVGEPVDPLVVLFVLLPVLPLPGLMFTAAWLAGWLMHMRRRRELRREDAALMALLAGKKDLVHSERQRVAGGLRETVLRQTTRVISSAEAGSLDDVAAATRATLAAMRQLLGSLDAAAPQGVDSPDGRMSPLS</sequence>
<dbReference type="Proteomes" id="UP000182100">
    <property type="component" value="Unassembled WGS sequence"/>
</dbReference>
<evidence type="ECO:0000256" key="6">
    <source>
        <dbReference type="ARBA" id="ARBA00022777"/>
    </source>
</evidence>
<dbReference type="GO" id="GO:0016020">
    <property type="term" value="C:membrane"/>
    <property type="evidence" value="ECO:0007669"/>
    <property type="project" value="InterPro"/>
</dbReference>
<evidence type="ECO:0000256" key="5">
    <source>
        <dbReference type="ARBA" id="ARBA00022741"/>
    </source>
</evidence>
<keyword evidence="10" id="KW-1133">Transmembrane helix</keyword>
<reference evidence="13" key="1">
    <citation type="submission" date="2016-10" db="EMBL/GenBank/DDBJ databases">
        <authorList>
            <person name="Varghese N."/>
            <person name="Submissions S."/>
        </authorList>
    </citation>
    <scope>NUCLEOTIDE SEQUENCE [LARGE SCALE GENOMIC DNA]</scope>
    <source>
        <strain evidence="13">CGMCC 4.3504</strain>
    </source>
</reference>
<feature type="region of interest" description="Disordered" evidence="9">
    <location>
        <begin position="319"/>
        <end position="342"/>
    </location>
</feature>
<feature type="transmembrane region" description="Helical" evidence="10">
    <location>
        <begin position="33"/>
        <end position="50"/>
    </location>
</feature>
<dbReference type="SUPFAM" id="SSF55874">
    <property type="entry name" value="ATPase domain of HSP90 chaperone/DNA topoisomerase II/histidine kinase"/>
    <property type="match status" value="1"/>
</dbReference>
<dbReference type="InterPro" id="IPR050482">
    <property type="entry name" value="Sensor_HK_TwoCompSys"/>
</dbReference>
<evidence type="ECO:0000313" key="13">
    <source>
        <dbReference type="Proteomes" id="UP000182100"/>
    </source>
</evidence>
<dbReference type="Pfam" id="PF07730">
    <property type="entry name" value="HisKA_3"/>
    <property type="match status" value="1"/>
</dbReference>
<evidence type="ECO:0000256" key="2">
    <source>
        <dbReference type="ARBA" id="ARBA00012438"/>
    </source>
</evidence>
<keyword evidence="6 12" id="KW-0418">Kinase</keyword>
<feature type="transmembrane region" description="Helical" evidence="10">
    <location>
        <begin position="80"/>
        <end position="96"/>
    </location>
</feature>
<evidence type="ECO:0000259" key="11">
    <source>
        <dbReference type="Pfam" id="PF07730"/>
    </source>
</evidence>
<feature type="transmembrane region" description="Helical" evidence="10">
    <location>
        <begin position="421"/>
        <end position="442"/>
    </location>
</feature>
<keyword evidence="4" id="KW-0808">Transferase</keyword>
<feature type="transmembrane region" description="Helical" evidence="10">
    <location>
        <begin position="449"/>
        <end position="467"/>
    </location>
</feature>
<keyword evidence="13" id="KW-1185">Reference proteome</keyword>
<dbReference type="InterPro" id="IPR011712">
    <property type="entry name" value="Sig_transdc_His_kin_sub3_dim/P"/>
</dbReference>
<dbReference type="PANTHER" id="PTHR24421:SF10">
    <property type="entry name" value="NITRATE_NITRITE SENSOR PROTEIN NARQ"/>
    <property type="match status" value="1"/>
</dbReference>
<feature type="domain" description="Signal transduction histidine kinase subgroup 3 dimerisation and phosphoacceptor" evidence="11">
    <location>
        <begin position="179"/>
        <end position="242"/>
    </location>
</feature>
<evidence type="ECO:0000256" key="10">
    <source>
        <dbReference type="SAM" id="Phobius"/>
    </source>
</evidence>
<feature type="transmembrane region" description="Helical" evidence="10">
    <location>
        <begin position="396"/>
        <end position="415"/>
    </location>
</feature>
<dbReference type="CDD" id="cd16917">
    <property type="entry name" value="HATPase_UhpB-NarQ-NarX-like"/>
    <property type="match status" value="1"/>
</dbReference>
<dbReference type="GO" id="GO:0046983">
    <property type="term" value="F:protein dimerization activity"/>
    <property type="evidence" value="ECO:0007669"/>
    <property type="project" value="InterPro"/>
</dbReference>
<evidence type="ECO:0000256" key="8">
    <source>
        <dbReference type="ARBA" id="ARBA00023012"/>
    </source>
</evidence>
<dbReference type="RefSeq" id="WP_055571545.1">
    <property type="nucleotide sequence ID" value="NZ_FMZK01000006.1"/>
</dbReference>
<feature type="transmembrane region" description="Helical" evidence="10">
    <location>
        <begin position="561"/>
        <end position="588"/>
    </location>
</feature>
<feature type="transmembrane region" description="Helical" evidence="10">
    <location>
        <begin position="7"/>
        <end position="27"/>
    </location>
</feature>
<dbReference type="PANTHER" id="PTHR24421">
    <property type="entry name" value="NITRATE/NITRITE SENSOR PROTEIN NARX-RELATED"/>
    <property type="match status" value="1"/>
</dbReference>
<dbReference type="InterPro" id="IPR036890">
    <property type="entry name" value="HATPase_C_sf"/>
</dbReference>
<feature type="transmembrane region" description="Helical" evidence="10">
    <location>
        <begin position="57"/>
        <end position="74"/>
    </location>
</feature>
<evidence type="ECO:0000313" key="12">
    <source>
        <dbReference type="EMBL" id="SDD30314.1"/>
    </source>
</evidence>
<comment type="catalytic activity">
    <reaction evidence="1">
        <text>ATP + protein L-histidine = ADP + protein N-phospho-L-histidine.</text>
        <dbReference type="EC" id="2.7.13.3"/>
    </reaction>
</comment>
<keyword evidence="7" id="KW-0067">ATP-binding</keyword>
<keyword evidence="5" id="KW-0547">Nucleotide-binding</keyword>
<dbReference type="GO" id="GO:0000155">
    <property type="term" value="F:phosphorelay sensor kinase activity"/>
    <property type="evidence" value="ECO:0007669"/>
    <property type="project" value="InterPro"/>
</dbReference>
<feature type="transmembrane region" description="Helical" evidence="10">
    <location>
        <begin position="473"/>
        <end position="496"/>
    </location>
</feature>
<dbReference type="Gene3D" id="1.20.5.1930">
    <property type="match status" value="1"/>
</dbReference>
<proteinExistence type="predicted"/>